<dbReference type="PANTHER" id="PTHR11091">
    <property type="entry name" value="OXIDOREDUCTASE-RELATED"/>
    <property type="match status" value="1"/>
</dbReference>
<proteinExistence type="inferred from homology"/>
<organism evidence="3 4">
    <name type="scientific">Szabonella alba</name>
    <dbReference type="NCBI Taxonomy" id="2804194"/>
    <lineage>
        <taxon>Bacteria</taxon>
        <taxon>Pseudomonadati</taxon>
        <taxon>Pseudomonadota</taxon>
        <taxon>Alphaproteobacteria</taxon>
        <taxon>Rhodobacterales</taxon>
        <taxon>Paracoccaceae</taxon>
        <taxon>Szabonella</taxon>
    </lineage>
</organism>
<dbReference type="AlphaFoldDB" id="A0A8K0V6N2"/>
<evidence type="ECO:0000256" key="2">
    <source>
        <dbReference type="ARBA" id="ARBA00023002"/>
    </source>
</evidence>
<dbReference type="Gene3D" id="3.30.1370.60">
    <property type="entry name" value="Hypothetical oxidoreductase yiak, domain 2"/>
    <property type="match status" value="1"/>
</dbReference>
<dbReference type="InterPro" id="IPR043143">
    <property type="entry name" value="Mal/L-sulf/L-lact_DH-like_NADP"/>
</dbReference>
<accession>A0A8K0V6N2</accession>
<dbReference type="InterPro" id="IPR036111">
    <property type="entry name" value="Mal/L-sulfo/L-lacto_DH-like_sf"/>
</dbReference>
<dbReference type="InterPro" id="IPR003767">
    <property type="entry name" value="Malate/L-lactate_DH-like"/>
</dbReference>
<dbReference type="RefSeq" id="WP_202687550.1">
    <property type="nucleotide sequence ID" value="NZ_JAESVN010000002.1"/>
</dbReference>
<dbReference type="Pfam" id="PF02615">
    <property type="entry name" value="Ldh_2"/>
    <property type="match status" value="1"/>
</dbReference>
<comment type="caution">
    <text evidence="3">The sequence shown here is derived from an EMBL/GenBank/DDBJ whole genome shotgun (WGS) entry which is preliminary data.</text>
</comment>
<dbReference type="Proteomes" id="UP000648908">
    <property type="component" value="Unassembled WGS sequence"/>
</dbReference>
<evidence type="ECO:0000313" key="4">
    <source>
        <dbReference type="Proteomes" id="UP000648908"/>
    </source>
</evidence>
<dbReference type="SUPFAM" id="SSF89733">
    <property type="entry name" value="L-sulfolactate dehydrogenase-like"/>
    <property type="match status" value="1"/>
</dbReference>
<comment type="similarity">
    <text evidence="1">Belongs to the LDH2/MDH2 oxidoreductase family.</text>
</comment>
<dbReference type="Gene3D" id="1.10.1530.10">
    <property type="match status" value="1"/>
</dbReference>
<gene>
    <name evidence="3" type="ORF">JL811_05815</name>
</gene>
<dbReference type="PANTHER" id="PTHR11091:SF0">
    <property type="entry name" value="MALATE DEHYDROGENASE"/>
    <property type="match status" value="1"/>
</dbReference>
<keyword evidence="2" id="KW-0560">Oxidoreductase</keyword>
<dbReference type="GO" id="GO:0016491">
    <property type="term" value="F:oxidoreductase activity"/>
    <property type="evidence" value="ECO:0007669"/>
    <property type="project" value="UniProtKB-KW"/>
</dbReference>
<dbReference type="InterPro" id="IPR043144">
    <property type="entry name" value="Mal/L-sulf/L-lact_DH-like_ah"/>
</dbReference>
<keyword evidence="4" id="KW-1185">Reference proteome</keyword>
<evidence type="ECO:0000256" key="1">
    <source>
        <dbReference type="ARBA" id="ARBA00006056"/>
    </source>
</evidence>
<protein>
    <submittedName>
        <fullName evidence="3">Ldh family oxidoreductase</fullName>
    </submittedName>
</protein>
<sequence>MSDTMMIAVEPLKEFCRQVLRKVGVPEDDARLSIDVLVEADLRGVYSHGVVRLPIYAERLRAGVMNSAPKMVTRRETPSTCIFDGDNGIGMIVGVRSMEVAIEKARRSGAPSFISVERSNHYGAAAYFAEQAADAGMIGFSFTIGGINHMAPWGGREAMLGNNPFAIALPTPCGFNIVLDMACSVAARGKIIVAAANGDPIPPDWALGPDGQPTTDAVEALKGLVQPVGGPKGYALTLIIGLLSTMLSEAFFGSEVTHLYEDFDNPQNIGHLQGALPIELFQDMDRYNERITKAVEEMRNTKPAAGVERVYLPGEREHLAREAAIRQGIPLGHGVLDDLRQIGGKLGVPFDDIVTGRA</sequence>
<reference evidence="3" key="1">
    <citation type="submission" date="2021-01" db="EMBL/GenBank/DDBJ databases">
        <title>Tabrizicola alba sp. nov. a motile alkaliphilic bacterium isolated from a soda lake.</title>
        <authorList>
            <person name="Szuroczki S."/>
            <person name="Abbaszade G."/>
            <person name="Schumann P."/>
            <person name="Toth E."/>
        </authorList>
    </citation>
    <scope>NUCLEOTIDE SEQUENCE</scope>
    <source>
        <strain evidence="3">DMG-N-6</strain>
    </source>
</reference>
<name>A0A8K0V6N2_9RHOB</name>
<evidence type="ECO:0000313" key="3">
    <source>
        <dbReference type="EMBL" id="MBL4916734.1"/>
    </source>
</evidence>
<dbReference type="EMBL" id="JAESVN010000002">
    <property type="protein sequence ID" value="MBL4916734.1"/>
    <property type="molecule type" value="Genomic_DNA"/>
</dbReference>